<evidence type="ECO:0000313" key="2">
    <source>
        <dbReference type="EMBL" id="TNM71906.1"/>
    </source>
</evidence>
<dbReference type="EMBL" id="JACHEW010000009">
    <property type="protein sequence ID" value="MBB6016805.1"/>
    <property type="molecule type" value="Genomic_DNA"/>
</dbReference>
<evidence type="ECO:0000313" key="3">
    <source>
        <dbReference type="Proteomes" id="UP000313988"/>
    </source>
</evidence>
<dbReference type="OrthoDB" id="70730at2"/>
<name>A0A5C4YA28_9DEIO</name>
<dbReference type="Proteomes" id="UP000629870">
    <property type="component" value="Unassembled WGS sequence"/>
</dbReference>
<dbReference type="Proteomes" id="UP000313988">
    <property type="component" value="Unassembled WGS sequence"/>
</dbReference>
<reference evidence="2 3" key="1">
    <citation type="submission" date="2019-06" db="EMBL/GenBank/DDBJ databases">
        <title>Genome sequence of Deinococcus radiopugnans ATCC 19172.</title>
        <authorList>
            <person name="Maclea K.S."/>
            <person name="Maynard C.R."/>
        </authorList>
    </citation>
    <scope>NUCLEOTIDE SEQUENCE [LARGE SCALE GENOMIC DNA]</scope>
    <source>
        <strain evidence="2 3">ATCC 19172</strain>
    </source>
</reference>
<gene>
    <name evidence="2" type="ORF">FHR04_05935</name>
    <name evidence="1" type="ORF">HNQ04_002060</name>
</gene>
<protein>
    <recommendedName>
        <fullName evidence="5">HK97 gp10 family phage protein</fullName>
    </recommendedName>
</protein>
<evidence type="ECO:0008006" key="5">
    <source>
        <dbReference type="Google" id="ProtNLM"/>
    </source>
</evidence>
<comment type="caution">
    <text evidence="2">The sequence shown here is derived from an EMBL/GenBank/DDBJ whole genome shotgun (WGS) entry which is preliminary data.</text>
</comment>
<dbReference type="EMBL" id="VDMO01000005">
    <property type="protein sequence ID" value="TNM71906.1"/>
    <property type="molecule type" value="Genomic_DNA"/>
</dbReference>
<accession>A0A5C4YA28</accession>
<dbReference type="RefSeq" id="WP_139401565.1">
    <property type="nucleotide sequence ID" value="NZ_JACHEW010000009.1"/>
</dbReference>
<organism evidence="2 3">
    <name type="scientific">Deinococcus radiopugnans ATCC 19172</name>
    <dbReference type="NCBI Taxonomy" id="585398"/>
    <lineage>
        <taxon>Bacteria</taxon>
        <taxon>Thermotogati</taxon>
        <taxon>Deinococcota</taxon>
        <taxon>Deinococci</taxon>
        <taxon>Deinococcales</taxon>
        <taxon>Deinococcaceae</taxon>
        <taxon>Deinococcus</taxon>
    </lineage>
</organism>
<evidence type="ECO:0000313" key="4">
    <source>
        <dbReference type="Proteomes" id="UP000629870"/>
    </source>
</evidence>
<proteinExistence type="predicted"/>
<reference evidence="1 4" key="2">
    <citation type="submission" date="2020-08" db="EMBL/GenBank/DDBJ databases">
        <title>Genomic Encyclopedia of Type Strains, Phase IV (KMG-IV): sequencing the most valuable type-strain genomes for metagenomic binning, comparative biology and taxonomic classification.</title>
        <authorList>
            <person name="Goeker M."/>
        </authorList>
    </citation>
    <scope>NUCLEOTIDE SEQUENCE [LARGE SCALE GENOMIC DNA]</scope>
    <source>
        <strain evidence="1 4">DSM 12027</strain>
    </source>
</reference>
<evidence type="ECO:0000313" key="1">
    <source>
        <dbReference type="EMBL" id="MBB6016805.1"/>
    </source>
</evidence>
<keyword evidence="4" id="KW-1185">Reference proteome</keyword>
<dbReference type="AlphaFoldDB" id="A0A5C4YA28"/>
<sequence length="154" mass="16854">MITFDDRELQAVLAKLEAACDELPQIAEQVRGEALGHAILGARLNIYSTARGAYQRTQDYLRGLDARAQASRNLASVTVSNSTEYALYVETGRGFSLLGLQGIALENPDPTEPITFGRSGQQWYLPGPVLTGAQAFAFYRLQQLFGEKVRAAMV</sequence>